<sequence>MSHEALDPLLRQFAEKRLGRPVAPADRISKRRYAHLIIRRLVFTISSQMHEIINENKTDQLPLPRSSCFQ</sequence>
<proteinExistence type="predicted"/>
<reference evidence="3 6" key="3">
    <citation type="submission" date="2021-12" db="EMBL/GenBank/DDBJ databases">
        <title>Genomic and phenotypic characterization of three Burkholderia contaminans isolates recovered from different sources.</title>
        <authorList>
            <person name="Lopez De Volder A."/>
            <person name="Fan Y."/>
            <person name="Nunvar J."/>
            <person name="Herrera T."/>
            <person name="Timp W."/>
            <person name="Degrossi J."/>
        </authorList>
    </citation>
    <scope>NUCLEOTIDE SEQUENCE [LARGE SCALE GENOMIC DNA]</scope>
    <source>
        <strain evidence="3 6">LMG 23361</strain>
    </source>
</reference>
<reference evidence="2 5" key="2">
    <citation type="submission" date="2021-03" db="EMBL/GenBank/DDBJ databases">
        <title>Clinical course, treatment and visual outcome of an outbreak of Burkholderia contaminans endophthalmitis following cataract surgery.</title>
        <authorList>
            <person name="Lind C."/>
            <person name="Olsen K."/>
            <person name="Angelsen N.K."/>
            <person name="Krefting E.A."/>
            <person name="Fossen K."/>
            <person name="Gravningen K."/>
            <person name="Depoorter E."/>
            <person name="Vandamme P."/>
            <person name="Bertelsen G."/>
        </authorList>
    </citation>
    <scope>NUCLEOTIDE SEQUENCE [LARGE SCALE GENOMIC DNA]</scope>
    <source>
        <strain evidence="2 5">51242556</strain>
    </source>
</reference>
<evidence type="ECO:0000313" key="2">
    <source>
        <dbReference type="EMBL" id="MBO1831113.1"/>
    </source>
</evidence>
<evidence type="ECO:0000313" key="4">
    <source>
        <dbReference type="Proteomes" id="UP000611459"/>
    </source>
</evidence>
<protein>
    <submittedName>
        <fullName evidence="1">Uncharacterized protein</fullName>
    </submittedName>
</protein>
<dbReference type="EMBL" id="JAGEMX010000005">
    <property type="protein sequence ID" value="MBO1831113.1"/>
    <property type="molecule type" value="Genomic_DNA"/>
</dbReference>
<gene>
    <name evidence="2" type="ORF">J4M89_17200</name>
    <name evidence="1" type="ORF">JIN94_15660</name>
    <name evidence="3" type="ORF">LXE91_36215</name>
</gene>
<dbReference type="EMBL" id="JAENIB010000005">
    <property type="protein sequence ID" value="MBK1931325.1"/>
    <property type="molecule type" value="Genomic_DNA"/>
</dbReference>
<organism evidence="1 4">
    <name type="scientific">Burkholderia contaminans</name>
    <dbReference type="NCBI Taxonomy" id="488447"/>
    <lineage>
        <taxon>Bacteria</taxon>
        <taxon>Pseudomonadati</taxon>
        <taxon>Pseudomonadota</taxon>
        <taxon>Betaproteobacteria</taxon>
        <taxon>Burkholderiales</taxon>
        <taxon>Burkholderiaceae</taxon>
        <taxon>Burkholderia</taxon>
        <taxon>Burkholderia cepacia complex</taxon>
    </lineage>
</organism>
<keyword evidence="5" id="KW-1185">Reference proteome</keyword>
<evidence type="ECO:0000313" key="1">
    <source>
        <dbReference type="EMBL" id="MBK1931325.1"/>
    </source>
</evidence>
<evidence type="ECO:0000313" key="5">
    <source>
        <dbReference type="Proteomes" id="UP000664048"/>
    </source>
</evidence>
<dbReference type="Proteomes" id="UP000664048">
    <property type="component" value="Unassembled WGS sequence"/>
</dbReference>
<dbReference type="Proteomes" id="UP000611459">
    <property type="component" value="Unassembled WGS sequence"/>
</dbReference>
<evidence type="ECO:0000313" key="3">
    <source>
        <dbReference type="EMBL" id="WFN22144.1"/>
    </source>
</evidence>
<dbReference type="AlphaFoldDB" id="A0A1E3FWA3"/>
<dbReference type="RefSeq" id="WP_046197082.1">
    <property type="nucleotide sequence ID" value="NZ_AP018359.1"/>
</dbReference>
<evidence type="ECO:0000313" key="6">
    <source>
        <dbReference type="Proteomes" id="UP001220209"/>
    </source>
</evidence>
<reference evidence="1" key="1">
    <citation type="submission" date="2021-01" db="EMBL/GenBank/DDBJ databases">
        <title>Outbreak of Burkholderia contaminns endophthalmitis traced to a clinical ventilation system.</title>
        <authorList>
            <person name="Lipuma J."/>
            <person name="Spilker T."/>
            <person name="Kratholm J."/>
        </authorList>
    </citation>
    <scope>NUCLEOTIDE SEQUENCE</scope>
    <source>
        <strain evidence="1">HI4954</strain>
    </source>
</reference>
<dbReference type="GeneID" id="93194795"/>
<dbReference type="Proteomes" id="UP001220209">
    <property type="component" value="Chromosome 3"/>
</dbReference>
<accession>A0A1E3FWA3</accession>
<dbReference type="EMBL" id="CP090642">
    <property type="protein sequence ID" value="WFN22144.1"/>
    <property type="molecule type" value="Genomic_DNA"/>
</dbReference>
<name>A0A1E3FWA3_9BURK</name>